<keyword evidence="2" id="KW-0378">Hydrolase</keyword>
<dbReference type="RefSeq" id="WP_149428365.1">
    <property type="nucleotide sequence ID" value="NZ_VLNY01000001.1"/>
</dbReference>
<dbReference type="Gene3D" id="3.40.50.1820">
    <property type="entry name" value="alpha/beta hydrolase"/>
    <property type="match status" value="1"/>
</dbReference>
<evidence type="ECO:0000259" key="1">
    <source>
        <dbReference type="Pfam" id="PF00561"/>
    </source>
</evidence>
<sequence length="299" mass="32446">MSPLTIEGFDYKTIGGDAGVELNIAVAGNGPAVVLLHGFPQTHYMWRTVAEDLADRHTVIVPDLRGYGQSAKPAENGPSTYSKRTMARDVVAVAAALGHDHFGLIGHDRGALVGVRAGLDHPNVVEYLGILDVLPTLDTWDVLRGVDAKVAWHLYLMAQPVGLPEKMIEAVGEEFFLSFLDAWDPTGATFTSEVRQHYVDSSVDAIDSIVADYRATAGIDLDMDREDRAAGRQLSMPVGVISQDWGSQLGFDAAALWRAWAPDLTYQSIDAGHFMAEEKPAEIARFVAELADRVLTSQS</sequence>
<dbReference type="EMBL" id="VLNY01000001">
    <property type="protein sequence ID" value="KAA0024590.1"/>
    <property type="molecule type" value="Genomic_DNA"/>
</dbReference>
<accession>A0A5A7SEM0</accession>
<dbReference type="Proteomes" id="UP000322244">
    <property type="component" value="Unassembled WGS sequence"/>
</dbReference>
<protein>
    <submittedName>
        <fullName evidence="2">Alpha/beta hydrolase</fullName>
    </submittedName>
</protein>
<name>A0A5A7SEM0_9NOCA</name>
<reference evidence="2 3" key="1">
    <citation type="submission" date="2019-07" db="EMBL/GenBank/DDBJ databases">
        <title>Rhodococcus cavernicolus sp. nov., isolated from a cave.</title>
        <authorList>
            <person name="Lee S.D."/>
        </authorList>
    </citation>
    <scope>NUCLEOTIDE SEQUENCE [LARGE SCALE GENOMIC DNA]</scope>
    <source>
        <strain evidence="2 3">C1-24</strain>
    </source>
</reference>
<dbReference type="InterPro" id="IPR000073">
    <property type="entry name" value="AB_hydrolase_1"/>
</dbReference>
<evidence type="ECO:0000313" key="3">
    <source>
        <dbReference type="Proteomes" id="UP000322244"/>
    </source>
</evidence>
<organism evidence="2 3">
    <name type="scientific">Antrihabitans cavernicola</name>
    <dbReference type="NCBI Taxonomy" id="2495913"/>
    <lineage>
        <taxon>Bacteria</taxon>
        <taxon>Bacillati</taxon>
        <taxon>Actinomycetota</taxon>
        <taxon>Actinomycetes</taxon>
        <taxon>Mycobacteriales</taxon>
        <taxon>Nocardiaceae</taxon>
        <taxon>Antrihabitans</taxon>
    </lineage>
</organism>
<dbReference type="Pfam" id="PF00561">
    <property type="entry name" value="Abhydrolase_1"/>
    <property type="match status" value="1"/>
</dbReference>
<gene>
    <name evidence="2" type="ORF">FOY51_01145</name>
</gene>
<keyword evidence="3" id="KW-1185">Reference proteome</keyword>
<evidence type="ECO:0000313" key="2">
    <source>
        <dbReference type="EMBL" id="KAA0024590.1"/>
    </source>
</evidence>
<dbReference type="InterPro" id="IPR029058">
    <property type="entry name" value="AB_hydrolase_fold"/>
</dbReference>
<dbReference type="GO" id="GO:0016787">
    <property type="term" value="F:hydrolase activity"/>
    <property type="evidence" value="ECO:0007669"/>
    <property type="project" value="UniProtKB-KW"/>
</dbReference>
<dbReference type="OrthoDB" id="3507586at2"/>
<dbReference type="PANTHER" id="PTHR43329">
    <property type="entry name" value="EPOXIDE HYDROLASE"/>
    <property type="match status" value="1"/>
</dbReference>
<proteinExistence type="predicted"/>
<dbReference type="AlphaFoldDB" id="A0A5A7SEM0"/>
<dbReference type="SUPFAM" id="SSF53474">
    <property type="entry name" value="alpha/beta-Hydrolases"/>
    <property type="match status" value="1"/>
</dbReference>
<comment type="caution">
    <text evidence="2">The sequence shown here is derived from an EMBL/GenBank/DDBJ whole genome shotgun (WGS) entry which is preliminary data.</text>
</comment>
<feature type="domain" description="AB hydrolase-1" evidence="1">
    <location>
        <begin position="31"/>
        <end position="280"/>
    </location>
</feature>